<feature type="signal peptide" evidence="1">
    <location>
        <begin position="1"/>
        <end position="32"/>
    </location>
</feature>
<dbReference type="Gene3D" id="2.60.120.560">
    <property type="entry name" value="Exo-inulinase, domain 1"/>
    <property type="match status" value="1"/>
</dbReference>
<dbReference type="AlphaFoldDB" id="A0A512B8X4"/>
<keyword evidence="1" id="KW-0732">Signal</keyword>
<dbReference type="EMBL" id="BJYT01000002">
    <property type="protein sequence ID" value="GEO08416.1"/>
    <property type="molecule type" value="Genomic_DNA"/>
</dbReference>
<dbReference type="Proteomes" id="UP000321513">
    <property type="component" value="Unassembled WGS sequence"/>
</dbReference>
<gene>
    <name evidence="3" type="ORF">SAE01_09120</name>
</gene>
<evidence type="ECO:0000256" key="1">
    <source>
        <dbReference type="SAM" id="SignalP"/>
    </source>
</evidence>
<keyword evidence="4" id="KW-1185">Reference proteome</keyword>
<dbReference type="Pfam" id="PF06439">
    <property type="entry name" value="3keto-disac_hyd"/>
    <property type="match status" value="1"/>
</dbReference>
<sequence length="269" mass="29679">MNSFIVFKHKMEMKQFLILALLLPGLTLTSAAQEPQRAKPEETEYYSPVPPVVTPGAGFSDAPSDAIILFDGKNLDQWINSKDSTAAKWTLGDNAMTVNKSVGDIQTRSSFTDYQLHIEYRIPSNITGSGQARGNSGIFLAALPWGAGGYELQVLDNYKNTTYVNGQVGSMYKQAVPLANASKKPGEWQTYDVVWVAPKFDDHGILKSMARVTVFHNGVLVQNNTSLLGDTPYIGQPSYRKHGAAPIKLQSHGDKSEPISYRNIWLRLL</sequence>
<proteinExistence type="predicted"/>
<reference evidence="3 4" key="1">
    <citation type="submission" date="2019-07" db="EMBL/GenBank/DDBJ databases">
        <title>Whole genome shotgun sequence of Segetibacter aerophilus NBRC 106135.</title>
        <authorList>
            <person name="Hosoyama A."/>
            <person name="Uohara A."/>
            <person name="Ohji S."/>
            <person name="Ichikawa N."/>
        </authorList>
    </citation>
    <scope>NUCLEOTIDE SEQUENCE [LARGE SCALE GENOMIC DNA]</scope>
    <source>
        <strain evidence="3 4">NBRC 106135</strain>
    </source>
</reference>
<dbReference type="InterPro" id="IPR010496">
    <property type="entry name" value="AL/BT2_dom"/>
</dbReference>
<comment type="caution">
    <text evidence="3">The sequence shown here is derived from an EMBL/GenBank/DDBJ whole genome shotgun (WGS) entry which is preliminary data.</text>
</comment>
<evidence type="ECO:0000313" key="3">
    <source>
        <dbReference type="EMBL" id="GEO08416.1"/>
    </source>
</evidence>
<feature type="domain" description="3-keto-alpha-glucoside-1,2-lyase/3-keto-2-hydroxy-glucal hydratase" evidence="2">
    <location>
        <begin position="66"/>
        <end position="267"/>
    </location>
</feature>
<organism evidence="3 4">
    <name type="scientific">Segetibacter aerophilus</name>
    <dbReference type="NCBI Taxonomy" id="670293"/>
    <lineage>
        <taxon>Bacteria</taxon>
        <taxon>Pseudomonadati</taxon>
        <taxon>Bacteroidota</taxon>
        <taxon>Chitinophagia</taxon>
        <taxon>Chitinophagales</taxon>
        <taxon>Chitinophagaceae</taxon>
        <taxon>Segetibacter</taxon>
    </lineage>
</organism>
<evidence type="ECO:0000313" key="4">
    <source>
        <dbReference type="Proteomes" id="UP000321513"/>
    </source>
</evidence>
<evidence type="ECO:0000259" key="2">
    <source>
        <dbReference type="Pfam" id="PF06439"/>
    </source>
</evidence>
<protein>
    <submittedName>
        <fullName evidence="3">Endo-1,3-1,4-beta glucanase-related protein</fullName>
    </submittedName>
</protein>
<name>A0A512B8X4_9BACT</name>
<dbReference type="GO" id="GO:0016787">
    <property type="term" value="F:hydrolase activity"/>
    <property type="evidence" value="ECO:0007669"/>
    <property type="project" value="InterPro"/>
</dbReference>
<accession>A0A512B8X4</accession>
<feature type="chain" id="PRO_5022238933" evidence="1">
    <location>
        <begin position="33"/>
        <end position="269"/>
    </location>
</feature>